<evidence type="ECO:0000256" key="2">
    <source>
        <dbReference type="ARBA" id="ARBA00022801"/>
    </source>
</evidence>
<dbReference type="CDD" id="cd18793">
    <property type="entry name" value="SF2_C_SNF"/>
    <property type="match status" value="1"/>
</dbReference>
<organism evidence="7 8">
    <name type="scientific">Pelagomonas calceolata</name>
    <dbReference type="NCBI Taxonomy" id="35677"/>
    <lineage>
        <taxon>Eukaryota</taxon>
        <taxon>Sar</taxon>
        <taxon>Stramenopiles</taxon>
        <taxon>Ochrophyta</taxon>
        <taxon>Pelagophyceae</taxon>
        <taxon>Pelagomonadales</taxon>
        <taxon>Pelagomonadaceae</taxon>
        <taxon>Pelagomonas</taxon>
    </lineage>
</organism>
<protein>
    <submittedName>
        <fullName evidence="7">Uncharacterized protein</fullName>
    </submittedName>
</protein>
<evidence type="ECO:0000259" key="6">
    <source>
        <dbReference type="PROSITE" id="PS51194"/>
    </source>
</evidence>
<keyword evidence="8" id="KW-1185">Reference proteome</keyword>
<feature type="compositionally biased region" description="Acidic residues" evidence="4">
    <location>
        <begin position="1042"/>
        <end position="1052"/>
    </location>
</feature>
<dbReference type="PROSITE" id="PS51194">
    <property type="entry name" value="HELICASE_CTER"/>
    <property type="match status" value="1"/>
</dbReference>
<feature type="region of interest" description="Disordered" evidence="4">
    <location>
        <begin position="1"/>
        <end position="33"/>
    </location>
</feature>
<feature type="compositionally biased region" description="Basic residues" evidence="4">
    <location>
        <begin position="172"/>
        <end position="185"/>
    </location>
</feature>
<dbReference type="SMART" id="SM00490">
    <property type="entry name" value="HELICc"/>
    <property type="match status" value="1"/>
</dbReference>
<dbReference type="InterPro" id="IPR014001">
    <property type="entry name" value="Helicase_ATP-bd"/>
</dbReference>
<name>A0A8J2S8E9_9STRA</name>
<dbReference type="Proteomes" id="UP000789595">
    <property type="component" value="Unassembled WGS sequence"/>
</dbReference>
<dbReference type="Pfam" id="PF00176">
    <property type="entry name" value="SNF2-rel_dom"/>
    <property type="match status" value="1"/>
</dbReference>
<feature type="compositionally biased region" description="Polar residues" evidence="4">
    <location>
        <begin position="254"/>
        <end position="263"/>
    </location>
</feature>
<dbReference type="GO" id="GO:0005524">
    <property type="term" value="F:ATP binding"/>
    <property type="evidence" value="ECO:0007669"/>
    <property type="project" value="InterPro"/>
</dbReference>
<dbReference type="GO" id="GO:0005634">
    <property type="term" value="C:nucleus"/>
    <property type="evidence" value="ECO:0007669"/>
    <property type="project" value="UniProtKB-SubCell"/>
</dbReference>
<dbReference type="InterPro" id="IPR000330">
    <property type="entry name" value="SNF2_N"/>
</dbReference>
<dbReference type="SMART" id="SM00487">
    <property type="entry name" value="DEXDc"/>
    <property type="match status" value="1"/>
</dbReference>
<feature type="region of interest" description="Disordered" evidence="4">
    <location>
        <begin position="952"/>
        <end position="1052"/>
    </location>
</feature>
<feature type="domain" description="Helicase C-terminal" evidence="6">
    <location>
        <begin position="733"/>
        <end position="890"/>
    </location>
</feature>
<dbReference type="OrthoDB" id="448448at2759"/>
<keyword evidence="3" id="KW-0539">Nucleus</keyword>
<feature type="compositionally biased region" description="Basic residues" evidence="4">
    <location>
        <begin position="222"/>
        <end position="239"/>
    </location>
</feature>
<dbReference type="Gene3D" id="3.40.50.300">
    <property type="entry name" value="P-loop containing nucleotide triphosphate hydrolases"/>
    <property type="match status" value="1"/>
</dbReference>
<dbReference type="InterPro" id="IPR001650">
    <property type="entry name" value="Helicase_C-like"/>
</dbReference>
<feature type="region of interest" description="Disordered" evidence="4">
    <location>
        <begin position="47"/>
        <end position="275"/>
    </location>
</feature>
<feature type="compositionally biased region" description="Low complexity" evidence="4">
    <location>
        <begin position="1000"/>
        <end position="1026"/>
    </location>
</feature>
<dbReference type="Gene3D" id="3.40.50.10810">
    <property type="entry name" value="Tandem AAA-ATPase domain"/>
    <property type="match status" value="1"/>
</dbReference>
<feature type="compositionally biased region" description="Basic and acidic residues" evidence="4">
    <location>
        <begin position="377"/>
        <end position="386"/>
    </location>
</feature>
<dbReference type="GO" id="GO:0016787">
    <property type="term" value="F:hydrolase activity"/>
    <property type="evidence" value="ECO:0007669"/>
    <property type="project" value="UniProtKB-KW"/>
</dbReference>
<dbReference type="Pfam" id="PF00271">
    <property type="entry name" value="Helicase_C"/>
    <property type="match status" value="1"/>
</dbReference>
<dbReference type="InterPro" id="IPR027417">
    <property type="entry name" value="P-loop_NTPase"/>
</dbReference>
<feature type="compositionally biased region" description="Basic and acidic residues" evidence="4">
    <location>
        <begin position="60"/>
        <end position="77"/>
    </location>
</feature>
<evidence type="ECO:0000259" key="5">
    <source>
        <dbReference type="PROSITE" id="PS51192"/>
    </source>
</evidence>
<dbReference type="AlphaFoldDB" id="A0A8J2S8E9"/>
<evidence type="ECO:0000313" key="8">
    <source>
        <dbReference type="Proteomes" id="UP000789595"/>
    </source>
</evidence>
<dbReference type="PROSITE" id="PS51192">
    <property type="entry name" value="HELICASE_ATP_BIND_1"/>
    <property type="match status" value="1"/>
</dbReference>
<gene>
    <name evidence="7" type="ORF">PECAL_1P16840</name>
</gene>
<dbReference type="FunFam" id="3.40.50.10810:FF:000019">
    <property type="entry name" value="DNA excision repair protein ERCC-6-like 2 isoform X1"/>
    <property type="match status" value="1"/>
</dbReference>
<accession>A0A8J2S8E9</accession>
<evidence type="ECO:0000256" key="1">
    <source>
        <dbReference type="ARBA" id="ARBA00004123"/>
    </source>
</evidence>
<comment type="caution">
    <text evidence="7">The sequence shown here is derived from an EMBL/GenBank/DDBJ whole genome shotgun (WGS) entry which is preliminary data.</text>
</comment>
<dbReference type="EMBL" id="CAKKNE010000001">
    <property type="protein sequence ID" value="CAH0365256.1"/>
    <property type="molecule type" value="Genomic_DNA"/>
</dbReference>
<dbReference type="PANTHER" id="PTHR45629:SF7">
    <property type="entry name" value="DNA EXCISION REPAIR PROTEIN ERCC-6-RELATED"/>
    <property type="match status" value="1"/>
</dbReference>
<evidence type="ECO:0000256" key="4">
    <source>
        <dbReference type="SAM" id="MobiDB-lite"/>
    </source>
</evidence>
<sequence length="1052" mass="113971">MVLSTSSEDEAPPKQKPITKPKPKPKQSLGAALTKGSTIVTAESLLAEKPKVVKGLSGAELRRRRDEKRRAAAEARRRSAAGAAAPAPAPAPAAAPASSKKKKARSILDSDSSDDARPPKPPPAKKARPAPPFDGASSSDEAPAPKAKRKPPAPFDGESSSDEEEAPPPRPPPKRKERPKKKPRGPRPPTPPPDLDALLGGGIQGGDSDDSMGGGWDPWAAQKKKKTAAKKKAPPKPRKGGSSSKGGSSRAKTENLSLSSGSESDGPVPDPQSDAFRITFFDAPGRGDLVIEGEGEHCGGGSITVPSTIHRYLFPYQVEGVKWLWRQASSGRGGILADDMGLGKTLQTVAFFAALLGCTGSRRTDSAAARKRRRAARRGEAPDPDRAPALVLAPTSLLEGWKRELAKYTLLNVSVAKTGAEAAQAARDAKNGARDVLVTTHSLAKNLSDSGPDRWSCVIVDEAHGYKNPASKRYEELRAIQARADVLFGLTGTPLQNNMDELHALLSLCTDAVLGNKSDFKETYENTIARGEQRGADRNARGLASERRKQLQRITSKYILRRTKEEELSEELTHGKEEKIVMCKLSPLQATLYRNVVESPDVECLKRAKEPCDCGREGEKRGKCCHRADLLPRKLGGDFEARCYFASSCKNGDGQPCEKCPQCYTFSVMSKLSKIANHPELIKLDAKYRDDEDKVADCKKFCTLAHGSEPASIIRTTRWKDLRDETQAGKLGALHGLLDRFDRESPPAKVLIFSASTQTLDILEGTFKTVYPNSVRIDGATNGAQRQKNVDKFNSDPQVFLAYISTKAGGTGLNLQAANRVVIFDVNWNPTFDAQAQDRAYRLGQMREVRVYKLVSRGTIEELTLMRQLYKNKVTGSAIEAKQRKQGEYDDRRFKGVKGKRDGELFGLGNLLKYSEDSSFLNDILEAEGDEIDEDQLGEKLSEKKDDVHVQELMGQREEEEAAKEAEAKAPSPARRRGAKAPEAAAEEAKAPGSRKHSAKAPMTAADDDAAPAPAAPKRSSTASAPWGDVTKDEADVKVGGDDWDDSSSDDS</sequence>
<keyword evidence="2" id="KW-0378">Hydrolase</keyword>
<feature type="region of interest" description="Disordered" evidence="4">
    <location>
        <begin position="366"/>
        <end position="387"/>
    </location>
</feature>
<evidence type="ECO:0000313" key="7">
    <source>
        <dbReference type="EMBL" id="CAH0365256.1"/>
    </source>
</evidence>
<feature type="domain" description="Helicase ATP-binding" evidence="5">
    <location>
        <begin position="325"/>
        <end position="512"/>
    </location>
</feature>
<evidence type="ECO:0000256" key="3">
    <source>
        <dbReference type="ARBA" id="ARBA00023242"/>
    </source>
</evidence>
<dbReference type="SUPFAM" id="SSF52540">
    <property type="entry name" value="P-loop containing nucleoside triphosphate hydrolases"/>
    <property type="match status" value="2"/>
</dbReference>
<dbReference type="InterPro" id="IPR050496">
    <property type="entry name" value="SNF2_RAD54_helicase_repair"/>
</dbReference>
<proteinExistence type="predicted"/>
<feature type="compositionally biased region" description="Basic and acidic residues" evidence="4">
    <location>
        <begin position="1030"/>
        <end position="1041"/>
    </location>
</feature>
<feature type="compositionally biased region" description="Low complexity" evidence="4">
    <location>
        <begin position="240"/>
        <end position="250"/>
    </location>
</feature>
<reference evidence="7" key="1">
    <citation type="submission" date="2021-11" db="EMBL/GenBank/DDBJ databases">
        <authorList>
            <consortium name="Genoscope - CEA"/>
            <person name="William W."/>
        </authorList>
    </citation>
    <scope>NUCLEOTIDE SEQUENCE</scope>
</reference>
<dbReference type="InterPro" id="IPR038718">
    <property type="entry name" value="SNF2-like_sf"/>
</dbReference>
<dbReference type="InterPro" id="IPR049730">
    <property type="entry name" value="SNF2/RAD54-like_C"/>
</dbReference>
<dbReference type="PANTHER" id="PTHR45629">
    <property type="entry name" value="SNF2/RAD54 FAMILY MEMBER"/>
    <property type="match status" value="1"/>
</dbReference>
<comment type="subcellular location">
    <subcellularLocation>
        <location evidence="1">Nucleus</location>
    </subcellularLocation>
</comment>